<name>A0A4Q1UKD4_9BRAD</name>
<organism evidence="2 3">
    <name type="scientific">Bradyrhizobium betae</name>
    <dbReference type="NCBI Taxonomy" id="244734"/>
    <lineage>
        <taxon>Bacteria</taxon>
        <taxon>Pseudomonadati</taxon>
        <taxon>Pseudomonadota</taxon>
        <taxon>Alphaproteobacteria</taxon>
        <taxon>Hyphomicrobiales</taxon>
        <taxon>Nitrobacteraceae</taxon>
        <taxon>Bradyrhizobium</taxon>
    </lineage>
</organism>
<comment type="caution">
    <text evidence="2">The sequence shown here is derived from an EMBL/GenBank/DDBJ whole genome shotgun (WGS) entry which is preliminary data.</text>
</comment>
<evidence type="ECO:0000313" key="3">
    <source>
        <dbReference type="Proteomes" id="UP000290819"/>
    </source>
</evidence>
<sequence>MVATRKARSLSRLRGEGWGGGVSATGHSPRGENPHPALRADLPRKRERLQRPRGQIALTQRRSA</sequence>
<evidence type="ECO:0000256" key="1">
    <source>
        <dbReference type="SAM" id="MobiDB-lite"/>
    </source>
</evidence>
<feature type="region of interest" description="Disordered" evidence="1">
    <location>
        <begin position="1"/>
        <end position="64"/>
    </location>
</feature>
<evidence type="ECO:0000313" key="2">
    <source>
        <dbReference type="EMBL" id="RXT35208.1"/>
    </source>
</evidence>
<proteinExistence type="predicted"/>
<dbReference type="EMBL" id="MZXW01000053">
    <property type="protein sequence ID" value="RXT35208.1"/>
    <property type="molecule type" value="Genomic_DNA"/>
</dbReference>
<dbReference type="AlphaFoldDB" id="A0A4Q1UKD4"/>
<keyword evidence="3" id="KW-1185">Reference proteome</keyword>
<dbReference type="Proteomes" id="UP000290819">
    <property type="component" value="Unassembled WGS sequence"/>
</dbReference>
<feature type="compositionally biased region" description="Basic residues" evidence="1">
    <location>
        <begin position="1"/>
        <end position="11"/>
    </location>
</feature>
<accession>A0A4Q1UKD4</accession>
<reference evidence="2 3" key="1">
    <citation type="submission" date="2017-03" db="EMBL/GenBank/DDBJ databases">
        <authorList>
            <person name="Safronova V.I."/>
            <person name="Sazanova A.L."/>
            <person name="Chirak E.R."/>
        </authorList>
    </citation>
    <scope>NUCLEOTIDE SEQUENCE [LARGE SCALE GENOMIC DNA]</scope>
    <source>
        <strain evidence="2 3">Opo-243</strain>
    </source>
</reference>
<protein>
    <submittedName>
        <fullName evidence="2">Uncharacterized protein</fullName>
    </submittedName>
</protein>
<gene>
    <name evidence="2" type="ORF">B5V03_35595</name>
</gene>